<gene>
    <name evidence="2" type="ORF">GSPATT00037273001</name>
</gene>
<name>A0CCH1_PARTE</name>
<dbReference type="OMA" id="DNNSIMI"/>
<proteinExistence type="predicted"/>
<dbReference type="KEGG" id="ptm:GSPATT00037273001"/>
<keyword evidence="3" id="KW-1185">Reference proteome</keyword>
<feature type="coiled-coil region" evidence="1">
    <location>
        <begin position="380"/>
        <end position="469"/>
    </location>
</feature>
<organism evidence="2 3">
    <name type="scientific">Paramecium tetraurelia</name>
    <dbReference type="NCBI Taxonomy" id="5888"/>
    <lineage>
        <taxon>Eukaryota</taxon>
        <taxon>Sar</taxon>
        <taxon>Alveolata</taxon>
        <taxon>Ciliophora</taxon>
        <taxon>Intramacronucleata</taxon>
        <taxon>Oligohymenophorea</taxon>
        <taxon>Peniculida</taxon>
        <taxon>Parameciidae</taxon>
        <taxon>Paramecium</taxon>
    </lineage>
</organism>
<evidence type="ECO:0000256" key="1">
    <source>
        <dbReference type="SAM" id="Coils"/>
    </source>
</evidence>
<keyword evidence="1" id="KW-0175">Coiled coil</keyword>
<protein>
    <recommendedName>
        <fullName evidence="4">GOLD domain-containing protein</fullName>
    </recommendedName>
</protein>
<dbReference type="EMBL" id="CT868060">
    <property type="protein sequence ID" value="CAK68488.1"/>
    <property type="molecule type" value="Genomic_DNA"/>
</dbReference>
<dbReference type="PANTHER" id="PTHR40131:SF1">
    <property type="entry name" value="C1Q DOMAIN-CONTAINING PROTEIN"/>
    <property type="match status" value="1"/>
</dbReference>
<evidence type="ECO:0000313" key="3">
    <source>
        <dbReference type="Proteomes" id="UP000000600"/>
    </source>
</evidence>
<dbReference type="Proteomes" id="UP000000600">
    <property type="component" value="Unassembled WGS sequence"/>
</dbReference>
<dbReference type="GeneID" id="5021670"/>
<feature type="coiled-coil region" evidence="1">
    <location>
        <begin position="134"/>
        <end position="223"/>
    </location>
</feature>
<dbReference type="RefSeq" id="XP_001435885.1">
    <property type="nucleotide sequence ID" value="XM_001435848.1"/>
</dbReference>
<dbReference type="STRING" id="5888.A0CCH1"/>
<evidence type="ECO:0008006" key="4">
    <source>
        <dbReference type="Google" id="ProtNLM"/>
    </source>
</evidence>
<dbReference type="InParanoid" id="A0CCH1"/>
<evidence type="ECO:0000313" key="2">
    <source>
        <dbReference type="EMBL" id="CAK68488.1"/>
    </source>
</evidence>
<dbReference type="PANTHER" id="PTHR40131">
    <property type="entry name" value="C1Q DOMAIN-CONTAINING PROTEIN"/>
    <property type="match status" value="1"/>
</dbReference>
<sequence>MHHRDDNDPYSTAIVEDLLQSQSEWKNINDIIRLTFKALTDVVKSQGESIREIEKQLSTRASKNELHSGLALKANINDISRTIAEIAANLDTKITYEDSQVLLKDYVLKADMQYLLSNKIDVDEMKQLLEKQQAGEFKGEMQNMKHKIEELQTQISKKFQQVPSMKDFSQLSQHVELKANLQEMNELLETKASKHQVQQAVNKKISKQELDQILQNYSSLEDLQPIIQNLDQKASLDQIDKIASILEVKVDRQDFSILINSLQNKAETHQLEVIKEQQQELKNVVESRLQDNNSIMIEMKQQVDGVTKQLNKKADNKEFDKYMQSINSLQGELDGYSQRFNKFSQEIISDLDRLRNEILESKQFTSEQMQTTIMKSTHLSEKLTEELYNLSENIKQMDDDKREELDDLKKIVNNLRLQKKDIQQKVDQMQEYLDEFKSDQVFKQLQRQVQQMNKEISEVKAKQLSYEDEQHIQVQIEQQLQRRVNEIKKTGSNQDGVKNIKQEVSQIVTKKISSFEQQLNQLEINLKQRVLYQDFEELKNIIQKLCIDQDERAYQKDLTKHIQLTKYTLDLIQKDMMLKAGIQDMITILDTKANIPEINQAFEAIHNDLQTKVSADDLSNYLKSQNQIYESLCQENIVARFQWRSGETQNHLIPWEYEVINTLPENFVWEKGKSSILIVAPGVYHIAYAFFSKEKQTVSVLINGENIATLDQKKKSSEYTGLNAQDFIVLPNRARLQVSYSGGKGGRVPQFKETVKTNSYIQVINVTFQYQFNFNYDSSFSVRKLKWQCKHRNDIK</sequence>
<dbReference type="OrthoDB" id="65833at2759"/>
<accession>A0CCH1</accession>
<dbReference type="HOGENOM" id="CLU_351108_0_0_1"/>
<dbReference type="AlphaFoldDB" id="A0CCH1"/>
<reference evidence="2 3" key="1">
    <citation type="journal article" date="2006" name="Nature">
        <title>Global trends of whole-genome duplications revealed by the ciliate Paramecium tetraurelia.</title>
        <authorList>
            <consortium name="Genoscope"/>
            <person name="Aury J.-M."/>
            <person name="Jaillon O."/>
            <person name="Duret L."/>
            <person name="Noel B."/>
            <person name="Jubin C."/>
            <person name="Porcel B.M."/>
            <person name="Segurens B."/>
            <person name="Daubin V."/>
            <person name="Anthouard V."/>
            <person name="Aiach N."/>
            <person name="Arnaiz O."/>
            <person name="Billaut A."/>
            <person name="Beisson J."/>
            <person name="Blanc I."/>
            <person name="Bouhouche K."/>
            <person name="Camara F."/>
            <person name="Duharcourt S."/>
            <person name="Guigo R."/>
            <person name="Gogendeau D."/>
            <person name="Katinka M."/>
            <person name="Keller A.-M."/>
            <person name="Kissmehl R."/>
            <person name="Klotz C."/>
            <person name="Koll F."/>
            <person name="Le Moue A."/>
            <person name="Lepere C."/>
            <person name="Malinsky S."/>
            <person name="Nowacki M."/>
            <person name="Nowak J.K."/>
            <person name="Plattner H."/>
            <person name="Poulain J."/>
            <person name="Ruiz F."/>
            <person name="Serrano V."/>
            <person name="Zagulski M."/>
            <person name="Dessen P."/>
            <person name="Betermier M."/>
            <person name="Weissenbach J."/>
            <person name="Scarpelli C."/>
            <person name="Schachter V."/>
            <person name="Sperling L."/>
            <person name="Meyer E."/>
            <person name="Cohen J."/>
            <person name="Wincker P."/>
        </authorList>
    </citation>
    <scope>NUCLEOTIDE SEQUENCE [LARGE SCALE GENOMIC DNA]</scope>
    <source>
        <strain evidence="2 3">Stock d4-2</strain>
    </source>
</reference>
<dbReference type="eggNOG" id="ENOG502S58W">
    <property type="taxonomic scope" value="Eukaryota"/>
</dbReference>